<organism evidence="2 3">
    <name type="scientific">Aerococcus christensenii</name>
    <dbReference type="NCBI Taxonomy" id="87541"/>
    <lineage>
        <taxon>Bacteria</taxon>
        <taxon>Bacillati</taxon>
        <taxon>Bacillota</taxon>
        <taxon>Bacilli</taxon>
        <taxon>Lactobacillales</taxon>
        <taxon>Aerococcaceae</taxon>
        <taxon>Aerococcus</taxon>
    </lineage>
</organism>
<evidence type="ECO:0000313" key="2">
    <source>
        <dbReference type="EMBL" id="PKY91060.1"/>
    </source>
</evidence>
<keyword evidence="3" id="KW-1185">Reference proteome</keyword>
<dbReference type="Proteomes" id="UP000234775">
    <property type="component" value="Unassembled WGS sequence"/>
</dbReference>
<dbReference type="EMBL" id="PKGZ01000005">
    <property type="protein sequence ID" value="PKY91060.1"/>
    <property type="molecule type" value="Genomic_DNA"/>
</dbReference>
<accession>A0A0X8F7Z3</accession>
<feature type="transmembrane region" description="Helical" evidence="1">
    <location>
        <begin position="32"/>
        <end position="59"/>
    </location>
</feature>
<proteinExistence type="predicted"/>
<comment type="caution">
    <text evidence="2">The sequence shown here is derived from an EMBL/GenBank/DDBJ whole genome shotgun (WGS) entry which is preliminary data.</text>
</comment>
<reference evidence="2 3" key="1">
    <citation type="submission" date="2017-12" db="EMBL/GenBank/DDBJ databases">
        <title>Phylogenetic diversity of female urinary microbiome.</title>
        <authorList>
            <person name="Thomas-White K."/>
            <person name="Wolfe A.J."/>
        </authorList>
    </citation>
    <scope>NUCLEOTIDE SEQUENCE [LARGE SCALE GENOMIC DNA]</scope>
    <source>
        <strain evidence="2 3">UMB0844</strain>
    </source>
</reference>
<keyword evidence="1" id="KW-1133">Transmembrane helix</keyword>
<evidence type="ECO:0000256" key="1">
    <source>
        <dbReference type="SAM" id="Phobius"/>
    </source>
</evidence>
<keyword evidence="1" id="KW-0812">Transmembrane</keyword>
<sequence>MSNKIIIHNIIIRLVFVAFTLVWAVYSVTHTGWGISLVFLLFIAATQLYSAWQIASLYLDRIQKNKL</sequence>
<gene>
    <name evidence="2" type="ORF">CYJ27_06315</name>
</gene>
<dbReference type="AlphaFoldDB" id="A0A0X8F7Z3"/>
<name>A0A0X8F7Z3_9LACT</name>
<dbReference type="KEGG" id="acg:AWM71_03890"/>
<evidence type="ECO:0008006" key="4">
    <source>
        <dbReference type="Google" id="ProtNLM"/>
    </source>
</evidence>
<protein>
    <recommendedName>
        <fullName evidence="4">DUF2892 domain-containing protein</fullName>
    </recommendedName>
</protein>
<feature type="transmembrane region" description="Helical" evidence="1">
    <location>
        <begin position="7"/>
        <end position="26"/>
    </location>
</feature>
<evidence type="ECO:0000313" key="3">
    <source>
        <dbReference type="Proteomes" id="UP000234775"/>
    </source>
</evidence>
<keyword evidence="1" id="KW-0472">Membrane</keyword>